<reference evidence="7 8" key="2">
    <citation type="submission" date="2018-03" db="EMBL/GenBank/DDBJ databases">
        <title>The ancient ancestry and fast evolution of plastids.</title>
        <authorList>
            <person name="Moore K.R."/>
            <person name="Magnabosco C."/>
            <person name="Momper L."/>
            <person name="Gold D.A."/>
            <person name="Bosak T."/>
            <person name="Fournier G.P."/>
        </authorList>
    </citation>
    <scope>NUCLEOTIDE SEQUENCE [LARGE SCALE GENOMIC DNA]</scope>
    <source>
        <strain evidence="7 8">ULC007</strain>
    </source>
</reference>
<sequence length="142" mass="15225">MGMTPTMVWLLAGVALCLIEFVVPTAFIAFVMGLSALVVAAFSGVLSLNLQITLWMALSLLAVLASRQLISRRAALKLDATEAETLTEILPGQPGRVLYEGNSWSARCETFDGTIAPHQKVYVVGRKGTTLIIVPEGLAHDQ</sequence>
<evidence type="ECO:0000256" key="3">
    <source>
        <dbReference type="ARBA" id="ARBA00022989"/>
    </source>
</evidence>
<keyword evidence="3 5" id="KW-1133">Transmembrane helix</keyword>
<feature type="domain" description="NfeD-like C-terminal" evidence="6">
    <location>
        <begin position="84"/>
        <end position="135"/>
    </location>
</feature>
<dbReference type="EMBL" id="PVWG01000004">
    <property type="protein sequence ID" value="PSB21013.1"/>
    <property type="molecule type" value="Genomic_DNA"/>
</dbReference>
<dbReference type="InterPro" id="IPR052165">
    <property type="entry name" value="Membrane_assoc_protease"/>
</dbReference>
<dbReference type="Pfam" id="PF01957">
    <property type="entry name" value="NfeD"/>
    <property type="match status" value="1"/>
</dbReference>
<keyword evidence="4 5" id="KW-0472">Membrane</keyword>
<accession>A0A2T1DKL6</accession>
<dbReference type="PANTHER" id="PTHR33507">
    <property type="entry name" value="INNER MEMBRANE PROTEIN YBBJ"/>
    <property type="match status" value="1"/>
</dbReference>
<dbReference type="PANTHER" id="PTHR33507:SF3">
    <property type="entry name" value="INNER MEMBRANE PROTEIN YBBJ"/>
    <property type="match status" value="1"/>
</dbReference>
<evidence type="ECO:0000256" key="2">
    <source>
        <dbReference type="ARBA" id="ARBA00022692"/>
    </source>
</evidence>
<name>A0A2T1DKL6_9CYAN</name>
<comment type="caution">
    <text evidence="7">The sequence shown here is derived from an EMBL/GenBank/DDBJ whole genome shotgun (WGS) entry which is preliminary data.</text>
</comment>
<keyword evidence="8" id="KW-1185">Reference proteome</keyword>
<dbReference type="InterPro" id="IPR002810">
    <property type="entry name" value="NfeD-like_C"/>
</dbReference>
<keyword evidence="2 5" id="KW-0812">Transmembrane</keyword>
<evidence type="ECO:0000256" key="5">
    <source>
        <dbReference type="SAM" id="Phobius"/>
    </source>
</evidence>
<evidence type="ECO:0000256" key="1">
    <source>
        <dbReference type="ARBA" id="ARBA00004141"/>
    </source>
</evidence>
<dbReference type="Proteomes" id="UP000238634">
    <property type="component" value="Unassembled WGS sequence"/>
</dbReference>
<evidence type="ECO:0000313" key="8">
    <source>
        <dbReference type="Proteomes" id="UP000238634"/>
    </source>
</evidence>
<evidence type="ECO:0000313" key="7">
    <source>
        <dbReference type="EMBL" id="PSB21013.1"/>
    </source>
</evidence>
<dbReference type="STRING" id="1920490.GCA_001895925_03438"/>
<organism evidence="7 8">
    <name type="scientific">Phormidesmis priestleyi ULC007</name>
    <dbReference type="NCBI Taxonomy" id="1920490"/>
    <lineage>
        <taxon>Bacteria</taxon>
        <taxon>Bacillati</taxon>
        <taxon>Cyanobacteriota</taxon>
        <taxon>Cyanophyceae</taxon>
        <taxon>Leptolyngbyales</taxon>
        <taxon>Leptolyngbyaceae</taxon>
        <taxon>Phormidesmis</taxon>
    </lineage>
</organism>
<feature type="transmembrane region" description="Helical" evidence="5">
    <location>
        <begin position="37"/>
        <end position="64"/>
    </location>
</feature>
<protein>
    <recommendedName>
        <fullName evidence="6">NfeD-like C-terminal domain-containing protein</fullName>
    </recommendedName>
</protein>
<comment type="subcellular location">
    <subcellularLocation>
        <location evidence="1">Membrane</location>
        <topology evidence="1">Multi-pass membrane protein</topology>
    </subcellularLocation>
</comment>
<dbReference type="GO" id="GO:0005886">
    <property type="term" value="C:plasma membrane"/>
    <property type="evidence" value="ECO:0007669"/>
    <property type="project" value="TreeGrafter"/>
</dbReference>
<dbReference type="AlphaFoldDB" id="A0A2T1DKL6"/>
<evidence type="ECO:0000256" key="4">
    <source>
        <dbReference type="ARBA" id="ARBA00023136"/>
    </source>
</evidence>
<proteinExistence type="predicted"/>
<dbReference type="OrthoDB" id="425662at2"/>
<dbReference type="Gene3D" id="2.40.50.140">
    <property type="entry name" value="Nucleic acid-binding proteins"/>
    <property type="match status" value="1"/>
</dbReference>
<evidence type="ECO:0000259" key="6">
    <source>
        <dbReference type="Pfam" id="PF01957"/>
    </source>
</evidence>
<feature type="transmembrane region" description="Helical" evidence="5">
    <location>
        <begin position="7"/>
        <end position="31"/>
    </location>
</feature>
<gene>
    <name evidence="7" type="ORF">C7B65_05290</name>
</gene>
<reference evidence="7 8" key="1">
    <citation type="submission" date="2018-02" db="EMBL/GenBank/DDBJ databases">
        <authorList>
            <person name="Cohen D.B."/>
            <person name="Kent A.D."/>
        </authorList>
    </citation>
    <scope>NUCLEOTIDE SEQUENCE [LARGE SCALE GENOMIC DNA]</scope>
    <source>
        <strain evidence="7 8">ULC007</strain>
    </source>
</reference>
<dbReference type="InterPro" id="IPR012340">
    <property type="entry name" value="NA-bd_OB-fold"/>
</dbReference>